<keyword evidence="9 11" id="KW-0324">Glycolysis</keyword>
<comment type="similarity">
    <text evidence="4 11">Belongs to the triosephosphate isomerase family.</text>
</comment>
<dbReference type="GO" id="GO:0006094">
    <property type="term" value="P:gluconeogenesis"/>
    <property type="evidence" value="ECO:0007669"/>
    <property type="project" value="UniProtKB-UniPathway"/>
</dbReference>
<dbReference type="EC" id="5.3.1.1" evidence="6 11"/>
<dbReference type="Pfam" id="PF00121">
    <property type="entry name" value="TIM"/>
    <property type="match status" value="1"/>
</dbReference>
<evidence type="ECO:0000256" key="8">
    <source>
        <dbReference type="ARBA" id="ARBA00022432"/>
    </source>
</evidence>
<dbReference type="PANTHER" id="PTHR21139:SF41">
    <property type="entry name" value="TRIOSEPHOSPHATE ISOMERASE"/>
    <property type="match status" value="1"/>
</dbReference>
<keyword evidence="13" id="KW-1185">Reference proteome</keyword>
<dbReference type="FunFam" id="3.20.20.70:FF:000025">
    <property type="entry name" value="Triosephosphate isomerase"/>
    <property type="match status" value="1"/>
</dbReference>
<evidence type="ECO:0000256" key="4">
    <source>
        <dbReference type="ARBA" id="ARBA00007422"/>
    </source>
</evidence>
<dbReference type="InterPro" id="IPR013785">
    <property type="entry name" value="Aldolase_TIM"/>
</dbReference>
<accession>A0A3G2S9B9</accession>
<dbReference type="EMBL" id="CP033152">
    <property type="protein sequence ID" value="AYO43922.1"/>
    <property type="molecule type" value="Genomic_DNA"/>
</dbReference>
<evidence type="ECO:0000256" key="10">
    <source>
        <dbReference type="ARBA" id="ARBA00023235"/>
    </source>
</evidence>
<dbReference type="GO" id="GO:0006096">
    <property type="term" value="P:glycolytic process"/>
    <property type="evidence" value="ECO:0007669"/>
    <property type="project" value="UniProtKB-UniPathway"/>
</dbReference>
<dbReference type="InterPro" id="IPR035990">
    <property type="entry name" value="TIM_sf"/>
</dbReference>
<evidence type="ECO:0000313" key="13">
    <source>
        <dbReference type="Proteomes" id="UP000269793"/>
    </source>
</evidence>
<keyword evidence="10 11" id="KW-0413">Isomerase</keyword>
<reference evidence="12 13" key="1">
    <citation type="submission" date="2018-10" db="EMBL/GenBank/DDBJ databases">
        <title>Complete genome sequence of Malassezia restricta CBS 7877.</title>
        <authorList>
            <person name="Morand S.C."/>
            <person name="Bertignac M."/>
            <person name="Iltis A."/>
            <person name="Kolder I."/>
            <person name="Pirovano W."/>
            <person name="Jourdain R."/>
            <person name="Clavaud C."/>
        </authorList>
    </citation>
    <scope>NUCLEOTIDE SEQUENCE [LARGE SCALE GENOMIC DNA]</scope>
    <source>
        <strain evidence="12 13">CBS 7877</strain>
    </source>
</reference>
<dbReference type="Gene3D" id="3.20.20.70">
    <property type="entry name" value="Aldolase class I"/>
    <property type="match status" value="1"/>
</dbReference>
<dbReference type="SUPFAM" id="SSF51351">
    <property type="entry name" value="Triosephosphate isomerase (TIM)"/>
    <property type="match status" value="1"/>
</dbReference>
<keyword evidence="8 11" id="KW-0312">Gluconeogenesis</keyword>
<dbReference type="GO" id="GO:0019563">
    <property type="term" value="P:glycerol catabolic process"/>
    <property type="evidence" value="ECO:0007669"/>
    <property type="project" value="TreeGrafter"/>
</dbReference>
<comment type="pathway">
    <text evidence="2 11">Carbohydrate degradation; glycolysis; D-glyceraldehyde 3-phosphate from glycerone phosphate: step 1/1.</text>
</comment>
<comment type="subunit">
    <text evidence="5">Homodimer.</text>
</comment>
<dbReference type="STRING" id="425264.A0A3G2S9B9"/>
<dbReference type="PROSITE" id="PS51440">
    <property type="entry name" value="TIM_2"/>
    <property type="match status" value="1"/>
</dbReference>
<evidence type="ECO:0000256" key="7">
    <source>
        <dbReference type="ARBA" id="ARBA00019397"/>
    </source>
</evidence>
<evidence type="ECO:0000256" key="3">
    <source>
        <dbReference type="ARBA" id="ARBA00004742"/>
    </source>
</evidence>
<evidence type="ECO:0000256" key="6">
    <source>
        <dbReference type="ARBA" id="ARBA00011940"/>
    </source>
</evidence>
<dbReference type="VEuPathDB" id="FungiDB:DNF11_2972"/>
<evidence type="ECO:0000313" key="12">
    <source>
        <dbReference type="EMBL" id="AYO43922.1"/>
    </source>
</evidence>
<dbReference type="OrthoDB" id="6715177at2759"/>
<dbReference type="AlphaFoldDB" id="A0A3G2S9B9"/>
<dbReference type="CDD" id="cd00311">
    <property type="entry name" value="TIM"/>
    <property type="match status" value="1"/>
</dbReference>
<evidence type="ECO:0000256" key="11">
    <source>
        <dbReference type="RuleBase" id="RU363013"/>
    </source>
</evidence>
<dbReference type="PANTHER" id="PTHR21139">
    <property type="entry name" value="TRIOSEPHOSPHATE ISOMERASE"/>
    <property type="match status" value="1"/>
</dbReference>
<protein>
    <recommendedName>
        <fullName evidence="7 11">Triosephosphate isomerase</fullName>
        <ecNumber evidence="6 11">5.3.1.1</ecNumber>
    </recommendedName>
</protein>
<evidence type="ECO:0000256" key="5">
    <source>
        <dbReference type="ARBA" id="ARBA00011738"/>
    </source>
</evidence>
<organism evidence="12 13">
    <name type="scientific">Malassezia restricta (strain ATCC 96810 / NBRC 103918 / CBS 7877)</name>
    <name type="common">Seborrheic dermatitis infection agent</name>
    <dbReference type="NCBI Taxonomy" id="425264"/>
    <lineage>
        <taxon>Eukaryota</taxon>
        <taxon>Fungi</taxon>
        <taxon>Dikarya</taxon>
        <taxon>Basidiomycota</taxon>
        <taxon>Ustilaginomycotina</taxon>
        <taxon>Malasseziomycetes</taxon>
        <taxon>Malasseziales</taxon>
        <taxon>Malasseziaceae</taxon>
        <taxon>Malassezia</taxon>
    </lineage>
</organism>
<evidence type="ECO:0000256" key="9">
    <source>
        <dbReference type="ARBA" id="ARBA00023152"/>
    </source>
</evidence>
<dbReference type="Proteomes" id="UP000269793">
    <property type="component" value="Chromosome V"/>
</dbReference>
<dbReference type="NCBIfam" id="TIGR00419">
    <property type="entry name" value="tim"/>
    <property type="match status" value="1"/>
</dbReference>
<dbReference type="InterPro" id="IPR000652">
    <property type="entry name" value="Triosephosphate_isomerase"/>
</dbReference>
<dbReference type="UniPathway" id="UPA00109">
    <property type="reaction ID" value="UER00189"/>
</dbReference>
<comment type="catalytic activity">
    <reaction evidence="1 11">
        <text>D-glyceraldehyde 3-phosphate = dihydroxyacetone phosphate</text>
        <dbReference type="Rhea" id="RHEA:18585"/>
        <dbReference type="ChEBI" id="CHEBI:57642"/>
        <dbReference type="ChEBI" id="CHEBI:59776"/>
        <dbReference type="EC" id="5.3.1.1"/>
    </reaction>
</comment>
<evidence type="ECO:0000256" key="2">
    <source>
        <dbReference type="ARBA" id="ARBA00004680"/>
    </source>
</evidence>
<dbReference type="GO" id="GO:0004807">
    <property type="term" value="F:triose-phosphate isomerase activity"/>
    <property type="evidence" value="ECO:0007669"/>
    <property type="project" value="UniProtKB-EC"/>
</dbReference>
<sequence>MSRTFFVGGNWKMNGSVEQYQSLINNLLNAKLDSSVEVVISPPSLYLLPSQKLLEGKNIALGAQNAYFKPSGAFTGEISVAQLKDAGIPWVILGHSERRSIFGESDELVGQKTTAALESGLSVILCVGESLEQREKNESVNVVIHQLETATKDVKDWGKIVIAYEPVWAIGTGKVATAEQAQEVHAAIRQWLAKKADQKVADTTRVIYGGSVAAKNCKELASQPDIDGFLVGGASLKPEFADIVNARL</sequence>
<dbReference type="HAMAP" id="MF_00147_B">
    <property type="entry name" value="TIM_B"/>
    <property type="match status" value="1"/>
</dbReference>
<proteinExistence type="inferred from homology"/>
<evidence type="ECO:0000256" key="1">
    <source>
        <dbReference type="ARBA" id="ARBA00000474"/>
    </source>
</evidence>
<dbReference type="PROSITE" id="PS00171">
    <property type="entry name" value="TIM_1"/>
    <property type="match status" value="1"/>
</dbReference>
<comment type="pathway">
    <text evidence="3 11">Carbohydrate biosynthesis; gluconeogenesis.</text>
</comment>
<gene>
    <name evidence="12" type="primary">tpiA</name>
    <name evidence="12" type="ORF">DNF11_2972</name>
</gene>
<dbReference type="UniPathway" id="UPA00138"/>
<name>A0A3G2S9B9_MALR7</name>
<dbReference type="GO" id="GO:0005829">
    <property type="term" value="C:cytosol"/>
    <property type="evidence" value="ECO:0007669"/>
    <property type="project" value="TreeGrafter"/>
</dbReference>
<dbReference type="InterPro" id="IPR020861">
    <property type="entry name" value="Triosephosphate_isomerase_AS"/>
</dbReference>
<dbReference type="InterPro" id="IPR022896">
    <property type="entry name" value="TrioseP_Isoase_bac/euk"/>
</dbReference>
<dbReference type="GO" id="GO:0046166">
    <property type="term" value="P:glyceraldehyde-3-phosphate biosynthetic process"/>
    <property type="evidence" value="ECO:0007669"/>
    <property type="project" value="TreeGrafter"/>
</dbReference>